<protein>
    <recommendedName>
        <fullName evidence="2">PKD/Chitinase domain-containing protein</fullName>
    </recommendedName>
</protein>
<keyword evidence="4" id="KW-1185">Reference proteome</keyword>
<feature type="domain" description="PKD/Chitinase" evidence="2">
    <location>
        <begin position="144"/>
        <end position="232"/>
    </location>
</feature>
<dbReference type="SUPFAM" id="SSF49299">
    <property type="entry name" value="PKD domain"/>
    <property type="match status" value="1"/>
</dbReference>
<gene>
    <name evidence="3" type="ORF">AU255_06170</name>
</gene>
<dbReference type="SUPFAM" id="SSF48695">
    <property type="entry name" value="Multiheme cytochromes"/>
    <property type="match status" value="2"/>
</dbReference>
<dbReference type="Gene3D" id="2.60.40.10">
    <property type="entry name" value="Immunoglobulins"/>
    <property type="match status" value="1"/>
</dbReference>
<sequence length="859" mass="92076">MLNRLTQVFLPQFLCIIIISLVGSNLALADKKRSHEEVSQALIEIKIDDAKYEDNRLTVKGELSRSTGESIALYDDQTGEILSTRNRSEDSRHFSFRVKDLKTIPCRIKVKTGEVSASKEVEHAPDDCSSPQPPPPPDNQSPLCSIISPNSSLINIALGDSINFRGQASDPEGGILTYEWDFNGGADARPSVLSPGNILFDVNNGSFLVHFIVTDDHNTRCTADMTVVVGTDVPNPPIDMVPQQPAPNTTGAGDGNHVVLPANDLGMHCADLGSYPLNILPPFNTVNAHTILKGSTGANRPLILDASSVTLKYSAASNPNDPAGSGSINSTSQNYPVGSKIADAEIKKSDFWDELRDTGQTIASFLFPDLNPVPDEGLATIDNMSLGRGLYMPGIVDPYMSNDPQGFSTFLEEKRWFTAQGIPLTSVDDTGRLNSYPMMRIQAIDNNTGLTVATTDVVTPVSGEVDCRDCHTAGKVGADSAARTIPNNAGVPAPVFVQPLSNDRLDVETAAKKNILMLHDYKHGTHFIAQDKPVLCAGCHKSNALASVGGPAGDPTLDNMSNVMHGFHGRLKVDAASVLLRNFQGDPDLIDPQNQANDVSLIPFGDNVPMEENCFQCHPGKITQCFRGAMYTAGQKCDDCHGGLLAMGGEFTRADGSVREPWAEEPTCGACHSGIGSEAVANLAYDPNDPSAEPLPAKTTRFAENDLTLYRNSLDGHASLGCESCHGSPHAIWPNRNPDANDNVTAIQLQGHAGTISDCTVCHEDNSFPRGTLNGPHGMHPVNDPNWMDEDSHGDFAKNSRNGDRCADCHGADHLGTRLSKVPVDRVLKSSEGKTLATLKAGDEVACNLCHSLSKSFDD</sequence>
<feature type="region of interest" description="Disordered" evidence="1">
    <location>
        <begin position="115"/>
        <end position="141"/>
    </location>
</feature>
<evidence type="ECO:0000256" key="1">
    <source>
        <dbReference type="SAM" id="MobiDB-lite"/>
    </source>
</evidence>
<proteinExistence type="predicted"/>
<reference evidence="3 4" key="1">
    <citation type="submission" date="2015-12" db="EMBL/GenBank/DDBJ databases">
        <authorList>
            <person name="Shamseldin A."/>
            <person name="Moawad H."/>
            <person name="Abd El-Rahim W.M."/>
            <person name="Sadowsky M.J."/>
        </authorList>
    </citation>
    <scope>NUCLEOTIDE SEQUENCE [LARGE SCALE GENOMIC DNA]</scope>
    <source>
        <strain evidence="3 4">WF1</strain>
    </source>
</reference>
<dbReference type="AlphaFoldDB" id="A0A1V8M7F6"/>
<dbReference type="EMBL" id="LPUF01000001">
    <property type="protein sequence ID" value="OQK17462.1"/>
    <property type="molecule type" value="Genomic_DNA"/>
</dbReference>
<dbReference type="InterPro" id="IPR013783">
    <property type="entry name" value="Ig-like_fold"/>
</dbReference>
<name>A0A1V8M7F6_9GAMM</name>
<evidence type="ECO:0000259" key="2">
    <source>
        <dbReference type="SMART" id="SM00089"/>
    </source>
</evidence>
<dbReference type="Proteomes" id="UP000191980">
    <property type="component" value="Unassembled WGS sequence"/>
</dbReference>
<comment type="caution">
    <text evidence="3">The sequence shown here is derived from an EMBL/GenBank/DDBJ whole genome shotgun (WGS) entry which is preliminary data.</text>
</comment>
<dbReference type="InterPro" id="IPR036280">
    <property type="entry name" value="Multihaem_cyt_sf"/>
</dbReference>
<evidence type="ECO:0000313" key="4">
    <source>
        <dbReference type="Proteomes" id="UP000191980"/>
    </source>
</evidence>
<dbReference type="OrthoDB" id="9814800at2"/>
<evidence type="ECO:0000313" key="3">
    <source>
        <dbReference type="EMBL" id="OQK17462.1"/>
    </source>
</evidence>
<dbReference type="STRING" id="1420851.AU255_06170"/>
<dbReference type="SMART" id="SM00089">
    <property type="entry name" value="PKD"/>
    <property type="match status" value="1"/>
</dbReference>
<organism evidence="3 4">
    <name type="scientific">Methyloprofundus sedimenti</name>
    <dbReference type="NCBI Taxonomy" id="1420851"/>
    <lineage>
        <taxon>Bacteria</taxon>
        <taxon>Pseudomonadati</taxon>
        <taxon>Pseudomonadota</taxon>
        <taxon>Gammaproteobacteria</taxon>
        <taxon>Methylococcales</taxon>
        <taxon>Methylococcaceae</taxon>
        <taxon>Methyloprofundus</taxon>
    </lineage>
</organism>
<feature type="compositionally biased region" description="Basic and acidic residues" evidence="1">
    <location>
        <begin position="117"/>
        <end position="126"/>
    </location>
</feature>
<dbReference type="InterPro" id="IPR035986">
    <property type="entry name" value="PKD_dom_sf"/>
</dbReference>
<accession>A0A1V8M7F6</accession>
<dbReference type="RefSeq" id="WP_080522071.1">
    <property type="nucleotide sequence ID" value="NZ_LPUF01000001.1"/>
</dbReference>
<dbReference type="InterPro" id="IPR022409">
    <property type="entry name" value="PKD/Chitinase_dom"/>
</dbReference>